<organism evidence="2 3">
    <name type="scientific">Actinoallomurus vinaceus</name>
    <dbReference type="NCBI Taxonomy" id="1080074"/>
    <lineage>
        <taxon>Bacteria</taxon>
        <taxon>Bacillati</taxon>
        <taxon>Actinomycetota</taxon>
        <taxon>Actinomycetes</taxon>
        <taxon>Streptosporangiales</taxon>
        <taxon>Thermomonosporaceae</taxon>
        <taxon>Actinoallomurus</taxon>
    </lineage>
</organism>
<protein>
    <submittedName>
        <fullName evidence="2">Aminoglycoside N-acetyltransferase AAC(2')-Ie</fullName>
    </submittedName>
</protein>
<dbReference type="InterPro" id="IPR016181">
    <property type="entry name" value="Acyl_CoA_acyltransferase"/>
</dbReference>
<dbReference type="Proteomes" id="UP001501442">
    <property type="component" value="Unassembled WGS sequence"/>
</dbReference>
<dbReference type="EMBL" id="BAABHK010000001">
    <property type="protein sequence ID" value="GAA4620698.1"/>
    <property type="molecule type" value="Genomic_DNA"/>
</dbReference>
<proteinExistence type="predicted"/>
<evidence type="ECO:0000313" key="3">
    <source>
        <dbReference type="Proteomes" id="UP001501442"/>
    </source>
</evidence>
<dbReference type="Gene3D" id="3.40.630.30">
    <property type="match status" value="1"/>
</dbReference>
<keyword evidence="3" id="KW-1185">Reference proteome</keyword>
<comment type="caution">
    <text evidence="2">The sequence shown here is derived from an EMBL/GenBank/DDBJ whole genome shotgun (WGS) entry which is preliminary data.</text>
</comment>
<feature type="domain" description="N-acetyltransferase" evidence="1">
    <location>
        <begin position="2"/>
        <end position="164"/>
    </location>
</feature>
<evidence type="ECO:0000259" key="1">
    <source>
        <dbReference type="PROSITE" id="PS51186"/>
    </source>
</evidence>
<accession>A0ABP8U4B1</accession>
<dbReference type="SUPFAM" id="SSF55729">
    <property type="entry name" value="Acyl-CoA N-acyltransferases (Nat)"/>
    <property type="match status" value="1"/>
</dbReference>
<dbReference type="CDD" id="cd04301">
    <property type="entry name" value="NAT_SF"/>
    <property type="match status" value="1"/>
</dbReference>
<name>A0ABP8U4B1_9ACTN</name>
<dbReference type="RefSeq" id="WP_345429014.1">
    <property type="nucleotide sequence ID" value="NZ_BAABHK010000001.1"/>
</dbReference>
<dbReference type="PROSITE" id="PS51186">
    <property type="entry name" value="GNAT"/>
    <property type="match status" value="1"/>
</dbReference>
<dbReference type="Pfam" id="PF00583">
    <property type="entry name" value="Acetyltransf_1"/>
    <property type="match status" value="1"/>
</dbReference>
<dbReference type="InterPro" id="IPR000182">
    <property type="entry name" value="GNAT_dom"/>
</dbReference>
<reference evidence="3" key="1">
    <citation type="journal article" date="2019" name="Int. J. Syst. Evol. Microbiol.">
        <title>The Global Catalogue of Microorganisms (GCM) 10K type strain sequencing project: providing services to taxonomists for standard genome sequencing and annotation.</title>
        <authorList>
            <consortium name="The Broad Institute Genomics Platform"/>
            <consortium name="The Broad Institute Genome Sequencing Center for Infectious Disease"/>
            <person name="Wu L."/>
            <person name="Ma J."/>
        </authorList>
    </citation>
    <scope>NUCLEOTIDE SEQUENCE [LARGE SCALE GENOMIC DNA]</scope>
    <source>
        <strain evidence="3">JCM 17939</strain>
    </source>
</reference>
<sequence length="177" mass="19450">MIEIRTAHTGELDAAVLKTTRAFLDDVFEGDFDDRDWDHARGGMHVLAWEGAELVGHASLVQRRVLHGRRALRTGYVEAVGVRSDRRRRGLGAVLMDPLERILRGAYELGALGASDAAVPFYQARGWKPWQGPTSVLAPAGVQRTEEEDGSVHVLPLTAALDLAGELVCDWREGAVW</sequence>
<gene>
    <name evidence="2" type="primary">aac(2')-Ie</name>
    <name evidence="2" type="ORF">GCM10023196_005720</name>
</gene>
<evidence type="ECO:0000313" key="2">
    <source>
        <dbReference type="EMBL" id="GAA4620698.1"/>
    </source>
</evidence>